<dbReference type="Proteomes" id="UP001551658">
    <property type="component" value="Unassembled WGS sequence"/>
</dbReference>
<accession>A0ABV3F3P7</accession>
<evidence type="ECO:0000313" key="4">
    <source>
        <dbReference type="Proteomes" id="UP001551658"/>
    </source>
</evidence>
<dbReference type="RefSeq" id="WP_357974597.1">
    <property type="nucleotide sequence ID" value="NZ_JBFAIH010000002.1"/>
</dbReference>
<dbReference type="Gene3D" id="3.20.20.140">
    <property type="entry name" value="Metal-dependent hydrolases"/>
    <property type="match status" value="1"/>
</dbReference>
<name>A0ABV3F3P7_9NOCA</name>
<protein>
    <submittedName>
        <fullName evidence="3">Amidohydrolase family protein</fullName>
    </submittedName>
</protein>
<reference evidence="3 4" key="1">
    <citation type="submission" date="2024-06" db="EMBL/GenBank/DDBJ databases">
        <title>The Natural Products Discovery Center: Release of the First 8490 Sequenced Strains for Exploring Actinobacteria Biosynthetic Diversity.</title>
        <authorList>
            <person name="Kalkreuter E."/>
            <person name="Kautsar S.A."/>
            <person name="Yang D."/>
            <person name="Bader C.D."/>
            <person name="Teijaro C.N."/>
            <person name="Fluegel L."/>
            <person name="Davis C.M."/>
            <person name="Simpson J.R."/>
            <person name="Lauterbach L."/>
            <person name="Steele A.D."/>
            <person name="Gui C."/>
            <person name="Meng S."/>
            <person name="Li G."/>
            <person name="Viehrig K."/>
            <person name="Ye F."/>
            <person name="Su P."/>
            <person name="Kiefer A.F."/>
            <person name="Nichols A."/>
            <person name="Cepeda A.J."/>
            <person name="Yan W."/>
            <person name="Fan B."/>
            <person name="Jiang Y."/>
            <person name="Adhikari A."/>
            <person name="Zheng C.-J."/>
            <person name="Schuster L."/>
            <person name="Cowan T.M."/>
            <person name="Smanski M.J."/>
            <person name="Chevrette M.G."/>
            <person name="De Carvalho L.P.S."/>
            <person name="Shen B."/>
        </authorList>
    </citation>
    <scope>NUCLEOTIDE SEQUENCE [LARGE SCALE GENOMIC DNA]</scope>
    <source>
        <strain evidence="3 4">NPDC050671</strain>
    </source>
</reference>
<proteinExistence type="predicted"/>
<dbReference type="Pfam" id="PF04909">
    <property type="entry name" value="Amidohydro_2"/>
    <property type="match status" value="1"/>
</dbReference>
<dbReference type="PANTHER" id="PTHR21240:SF28">
    <property type="entry name" value="ISO-OROTATE DECARBOXYLASE (EUROFUNG)"/>
    <property type="match status" value="1"/>
</dbReference>
<dbReference type="InterPro" id="IPR032466">
    <property type="entry name" value="Metal_Hydrolase"/>
</dbReference>
<organism evidence="3 4">
    <name type="scientific">Nocardia fusca</name>
    <dbReference type="NCBI Taxonomy" id="941183"/>
    <lineage>
        <taxon>Bacteria</taxon>
        <taxon>Bacillati</taxon>
        <taxon>Actinomycetota</taxon>
        <taxon>Actinomycetes</taxon>
        <taxon>Mycobacteriales</taxon>
        <taxon>Nocardiaceae</taxon>
        <taxon>Nocardia</taxon>
    </lineage>
</organism>
<dbReference type="InterPro" id="IPR032465">
    <property type="entry name" value="ACMSD"/>
</dbReference>
<dbReference type="SUPFAM" id="SSF51556">
    <property type="entry name" value="Metallo-dependent hydrolases"/>
    <property type="match status" value="1"/>
</dbReference>
<gene>
    <name evidence="3" type="ORF">AB0H72_06460</name>
</gene>
<dbReference type="EMBL" id="JBFAIH010000002">
    <property type="protein sequence ID" value="MEV0362330.1"/>
    <property type="molecule type" value="Genomic_DNA"/>
</dbReference>
<keyword evidence="4" id="KW-1185">Reference proteome</keyword>
<evidence type="ECO:0000256" key="1">
    <source>
        <dbReference type="ARBA" id="ARBA00023239"/>
    </source>
</evidence>
<sequence length="429" mass="47655">MDKDDMILVSVDDHVIEPPDMFANHLPRKYLADAPQVVHLPNGADVWKFRDTVVPNVALNAVAGRPKEEYGLEPSGLDEVRPGCHNVHERIKDMNAGGILASMNFPSFPGFAGRLFATEDPDFSLALVRAYNDWHIDEWCAAYPGRFIPMALPVIWDAELTAAEIRRCAAKGVHSLTFTENPAALGYPSFHNPYWNSLWQALVETDTVLSVHIGSSGQLSIPAADSPPDVMITLQPMNIVQAAADLFWSKPVKDYPDLKIALSEGGTGWIPYFLERLDRTYEMHSTWTAQDFGGRLPSEVFREHFLTCFISDPVGVRLRHEIGIDNIAWEADYPHSDSMWPGAPEQLGEVFTGVPDDEIDKMTHLNAMRWYSFDPFAHTPREQCTVAALRAAAVDHDVSVRSHSRTVLTAEEKLAAFHAQISAVAGAGR</sequence>
<dbReference type="PANTHER" id="PTHR21240">
    <property type="entry name" value="2-AMINO-3-CARBOXYLMUCONATE-6-SEMIALDEHYDE DECARBOXYLASE"/>
    <property type="match status" value="1"/>
</dbReference>
<comment type="caution">
    <text evidence="3">The sequence shown here is derived from an EMBL/GenBank/DDBJ whole genome shotgun (WGS) entry which is preliminary data.</text>
</comment>
<keyword evidence="1" id="KW-0456">Lyase</keyword>
<evidence type="ECO:0000259" key="2">
    <source>
        <dbReference type="Pfam" id="PF04909"/>
    </source>
</evidence>
<feature type="domain" description="Amidohydrolase-related" evidence="2">
    <location>
        <begin position="79"/>
        <end position="373"/>
    </location>
</feature>
<evidence type="ECO:0000313" key="3">
    <source>
        <dbReference type="EMBL" id="MEV0362330.1"/>
    </source>
</evidence>
<dbReference type="InterPro" id="IPR006680">
    <property type="entry name" value="Amidohydro-rel"/>
</dbReference>